<protein>
    <submittedName>
        <fullName evidence="2">Initiator replication protein</fullName>
    </submittedName>
</protein>
<evidence type="ECO:0000313" key="2">
    <source>
        <dbReference type="EMBL" id="BAT29638.1"/>
    </source>
</evidence>
<reference evidence="2" key="1">
    <citation type="journal article" date="2015" name="Proc. Natl. Acad. Sci. U.S.A.">
        <title>Bacterial clade with the ribosomal RNA operon on a small plasmid rather than the chromosome.</title>
        <authorList>
            <person name="Anda M."/>
            <person name="Ohtsubo Y."/>
            <person name="Okubo T."/>
            <person name="Sugawara M."/>
            <person name="Nagata Y."/>
            <person name="Tsuda M."/>
            <person name="Minamisawa K."/>
            <person name="Mitsui H."/>
        </authorList>
    </citation>
    <scope>NUCLEOTIDE SEQUENCE</scope>
    <source>
        <strain evidence="2">NBRC 106430</strain>
        <plasmid evidence="2">pAUTrrn</plasmid>
    </source>
</reference>
<feature type="region of interest" description="Disordered" evidence="1">
    <location>
        <begin position="264"/>
        <end position="309"/>
    </location>
</feature>
<evidence type="ECO:0000256" key="1">
    <source>
        <dbReference type="SAM" id="MobiDB-lite"/>
    </source>
</evidence>
<dbReference type="Gene3D" id="1.10.10.10">
    <property type="entry name" value="Winged helix-like DNA-binding domain superfamily/Winged helix DNA-binding domain"/>
    <property type="match status" value="1"/>
</dbReference>
<keyword evidence="2" id="KW-0614">Plasmid</keyword>
<sequence length="372" mass="41463">MGKTLQVIADRAYDKERSYRPGELVEGRFDDLTNPPGIMALKLYELMFREAGAALAEDRWHSIDVATINSEPGMRHFTKRELVDLFKELSGAVMEYRSGTKIMVGSLLSIAEIEAEDGPAVARWKFGEAFRHIAQGSDYWAIIDRSTALSMTSRYAMRLHEMIALRANLSHKASEVFTLLDLRARFGVPKGKLVTWNSLNQKAVQPAVEEVNRLSRFAVSAVPKKRGRIVVGVEIFWSVRTHAAEIEGEPVASQPSLFVVASDEASSEAPKAPRTRAARKPASDTAVSAKPRQRRSKADAAPPPLAAFPSEGSLHYTAWAEPARRQLPQPTPDLGVVADAFRRWAKGRKMALDHRDILQIFETWCGKYQVRP</sequence>
<dbReference type="InterPro" id="IPR036388">
    <property type="entry name" value="WH-like_DNA-bd_sf"/>
</dbReference>
<dbReference type="SUPFAM" id="SSF46785">
    <property type="entry name" value="Winged helix' DNA-binding domain"/>
    <property type="match status" value="1"/>
</dbReference>
<dbReference type="AlphaFoldDB" id="A0A0P0Z597"/>
<dbReference type="EMBL" id="LC066381">
    <property type="protein sequence ID" value="BAT29638.1"/>
    <property type="molecule type" value="Genomic_DNA"/>
</dbReference>
<geneLocation type="plasmid" evidence="2">
    <name>pAUTrrn</name>
</geneLocation>
<accession>A0A0P0Z597</accession>
<name>A0A0P0Z597_9HYPH</name>
<dbReference type="Pfam" id="PF21205">
    <property type="entry name" value="Rep3_C"/>
    <property type="match status" value="1"/>
</dbReference>
<proteinExistence type="predicted"/>
<organism evidence="2">
    <name type="scientific">Aureimonas ureilytica</name>
    <dbReference type="NCBI Taxonomy" id="401562"/>
    <lineage>
        <taxon>Bacteria</taxon>
        <taxon>Pseudomonadati</taxon>
        <taxon>Pseudomonadota</taxon>
        <taxon>Alphaproteobacteria</taxon>
        <taxon>Hyphomicrobiales</taxon>
        <taxon>Aurantimonadaceae</taxon>
        <taxon>Aureimonas</taxon>
    </lineage>
</organism>
<dbReference type="InterPro" id="IPR036390">
    <property type="entry name" value="WH_DNA-bd_sf"/>
</dbReference>